<feature type="non-terminal residue" evidence="2">
    <location>
        <position position="54"/>
    </location>
</feature>
<proteinExistence type="predicted"/>
<evidence type="ECO:0000259" key="1">
    <source>
        <dbReference type="Pfam" id="PF13443"/>
    </source>
</evidence>
<reference evidence="2" key="1">
    <citation type="journal article" date="2021" name="PeerJ">
        <title>Extensive microbial diversity within the chicken gut microbiome revealed by metagenomics and culture.</title>
        <authorList>
            <person name="Gilroy R."/>
            <person name="Ravi A."/>
            <person name="Getino M."/>
            <person name="Pursley I."/>
            <person name="Horton D.L."/>
            <person name="Alikhan N.F."/>
            <person name="Baker D."/>
            <person name="Gharbi K."/>
            <person name="Hall N."/>
            <person name="Watson M."/>
            <person name="Adriaenssens E.M."/>
            <person name="Foster-Nyarko E."/>
            <person name="Jarju S."/>
            <person name="Secka A."/>
            <person name="Antonio M."/>
            <person name="Oren A."/>
            <person name="Chaudhuri R.R."/>
            <person name="La Ragione R."/>
            <person name="Hildebrand F."/>
            <person name="Pallen M.J."/>
        </authorList>
    </citation>
    <scope>NUCLEOTIDE SEQUENCE</scope>
    <source>
        <strain evidence="2">ChiSjej1B19-8411</strain>
    </source>
</reference>
<dbReference type="Pfam" id="PF13443">
    <property type="entry name" value="HTH_26"/>
    <property type="match status" value="1"/>
</dbReference>
<dbReference type="GO" id="GO:0003677">
    <property type="term" value="F:DNA binding"/>
    <property type="evidence" value="ECO:0007669"/>
    <property type="project" value="InterPro"/>
</dbReference>
<dbReference type="InterPro" id="IPR010982">
    <property type="entry name" value="Lambda_DNA-bd_dom_sf"/>
</dbReference>
<reference evidence="2" key="2">
    <citation type="submission" date="2021-04" db="EMBL/GenBank/DDBJ databases">
        <authorList>
            <person name="Gilroy R."/>
        </authorList>
    </citation>
    <scope>NUCLEOTIDE SEQUENCE</scope>
    <source>
        <strain evidence="2">ChiSjej1B19-8411</strain>
    </source>
</reference>
<dbReference type="Proteomes" id="UP000886817">
    <property type="component" value="Unassembled WGS sequence"/>
</dbReference>
<dbReference type="AlphaFoldDB" id="A0A9D1WHZ4"/>
<dbReference type="EMBL" id="DXEX01000162">
    <property type="protein sequence ID" value="HIX59556.1"/>
    <property type="molecule type" value="Genomic_DNA"/>
</dbReference>
<gene>
    <name evidence="2" type="ORF">IAA45_07575</name>
</gene>
<comment type="caution">
    <text evidence="2">The sequence shown here is derived from an EMBL/GenBank/DDBJ whole genome shotgun (WGS) entry which is preliminary data.</text>
</comment>
<dbReference type="SUPFAM" id="SSF47413">
    <property type="entry name" value="lambda repressor-like DNA-binding domains"/>
    <property type="match status" value="1"/>
</dbReference>
<protein>
    <submittedName>
        <fullName evidence="2">Helix-turn-helix transcriptional regulator</fullName>
    </submittedName>
</protein>
<accession>A0A9D1WHZ4</accession>
<organism evidence="2 3">
    <name type="scientific">Candidatus Blautia gallistercoris</name>
    <dbReference type="NCBI Taxonomy" id="2838490"/>
    <lineage>
        <taxon>Bacteria</taxon>
        <taxon>Bacillati</taxon>
        <taxon>Bacillota</taxon>
        <taxon>Clostridia</taxon>
        <taxon>Lachnospirales</taxon>
        <taxon>Lachnospiraceae</taxon>
        <taxon>Blautia</taxon>
    </lineage>
</organism>
<sequence>MLSYRPLWETMKRKNITTYTLIAKYNINPRTIHSLKHNKSITMYTLEKLCKILT</sequence>
<evidence type="ECO:0000313" key="3">
    <source>
        <dbReference type="Proteomes" id="UP000886817"/>
    </source>
</evidence>
<evidence type="ECO:0000313" key="2">
    <source>
        <dbReference type="EMBL" id="HIX59556.1"/>
    </source>
</evidence>
<feature type="domain" description="HTH cro/C1-type" evidence="1">
    <location>
        <begin position="7"/>
        <end position="53"/>
    </location>
</feature>
<dbReference type="Gene3D" id="1.10.260.40">
    <property type="entry name" value="lambda repressor-like DNA-binding domains"/>
    <property type="match status" value="1"/>
</dbReference>
<dbReference type="InterPro" id="IPR001387">
    <property type="entry name" value="Cro/C1-type_HTH"/>
</dbReference>
<name>A0A9D1WHZ4_9FIRM</name>